<reference evidence="3" key="1">
    <citation type="submission" date="2024-06" db="EMBL/GenBank/DDBJ databases">
        <authorList>
            <person name="Al-Khalidi N."/>
            <person name="Al-Zurfi S.M."/>
            <person name="Lahuf A."/>
        </authorList>
    </citation>
    <scope>NUCLEOTIDE SEQUENCE</scope>
    <source>
        <strain evidence="3">Karbala-1</strain>
    </source>
</reference>
<gene>
    <name evidence="3" type="ORF">ABS251_00445</name>
</gene>
<accession>A0AAU8MK41</accession>
<feature type="transmembrane region" description="Helical" evidence="2">
    <location>
        <begin position="576"/>
        <end position="594"/>
    </location>
</feature>
<dbReference type="AlphaFoldDB" id="A0AAU8MK41"/>
<evidence type="ECO:0000256" key="2">
    <source>
        <dbReference type="SAM" id="Phobius"/>
    </source>
</evidence>
<sequence>MHSNDTTTPWEQKKNSFKSFMDKAKKTIHTAASEIQNKVTHEIEDFSKSFKKDCENIKEDVTNLNTTLQKQAKNLFKNKAQDTEKNLTKVGAEKKYEVEDLPKFFKDKSKEIGKVFSDEVVEISTIRSRSVTSDTQEFSFKIKLLTEVNPNTILPQIKHLIDFFETSLSQEKNFTANIKVAKESEELYNNYHKANKTVEEFINNAPIQILMQGITITLQTNVKNINLNSLQQIEIFLNKQLKHVEKAKSEEQSQDTLQIEETENKNENVIEKRNTQDKQIVQGSFGYNIASNRKQITRAPVIVAAMHENISWFRSLFQPFNFFNTAQFFFPQLPKFSIQSNNMPPGVIPALDQEEKEPVSATRITEGSIGNLVPQETERDIGQTRSHTDYFKDNRKKESEQQAKESLREEKQSTIKQVQLDARVAMIDNLAEHKGKKLDEIFVEVISEYKNKDSDAFYNIFNSVFNIIYFQDKQLHEILEPNEISEVLEVLKRPQPPNNSLLGKEYLQKQVYRKKEQLIKLVSGQPSPQPKNVSHEILPSKAVDHLPKTNEAKTRLPTNIGLKSPLKTVFSSKETYLCLFLVAASISALCLWHLPLGKVSILKELVPTEKRKSIGLTLNIGLPILITLCVLNLAYFLYSEYSVESIEQTSKKDLPLRT</sequence>
<organism evidence="3">
    <name type="scientific">Wolbachia endosymbiont of Ephestia elutella</name>
    <dbReference type="NCBI Taxonomy" id="3231696"/>
    <lineage>
        <taxon>Bacteria</taxon>
        <taxon>Pseudomonadati</taxon>
        <taxon>Pseudomonadota</taxon>
        <taxon>Alphaproteobacteria</taxon>
        <taxon>Rickettsiales</taxon>
        <taxon>Anaplasmataceae</taxon>
        <taxon>Wolbachieae</taxon>
        <taxon>Wolbachia</taxon>
    </lineage>
</organism>
<keyword evidence="2" id="KW-0812">Transmembrane</keyword>
<evidence type="ECO:0000256" key="1">
    <source>
        <dbReference type="SAM" id="MobiDB-lite"/>
    </source>
</evidence>
<protein>
    <submittedName>
        <fullName evidence="3">Uncharacterized protein</fullName>
    </submittedName>
</protein>
<name>A0AAU8MK41_9RICK</name>
<keyword evidence="2" id="KW-0472">Membrane</keyword>
<proteinExistence type="predicted"/>
<feature type="transmembrane region" description="Helical" evidence="2">
    <location>
        <begin position="614"/>
        <end position="638"/>
    </location>
</feature>
<dbReference type="EMBL" id="CP159923">
    <property type="protein sequence ID" value="XCO72606.1"/>
    <property type="molecule type" value="Genomic_DNA"/>
</dbReference>
<evidence type="ECO:0000313" key="3">
    <source>
        <dbReference type="EMBL" id="XCO72606.1"/>
    </source>
</evidence>
<feature type="region of interest" description="Disordered" evidence="1">
    <location>
        <begin position="392"/>
        <end position="412"/>
    </location>
</feature>
<keyword evidence="2" id="KW-1133">Transmembrane helix</keyword>